<protein>
    <submittedName>
        <fullName evidence="4">Uncharacterized protein LOC107027652</fullName>
    </submittedName>
</protein>
<feature type="compositionally biased region" description="Basic and acidic residues" evidence="1">
    <location>
        <begin position="22"/>
        <end position="32"/>
    </location>
</feature>
<evidence type="ECO:0000256" key="1">
    <source>
        <dbReference type="SAM" id="MobiDB-lite"/>
    </source>
</evidence>
<dbReference type="Pfam" id="PF03732">
    <property type="entry name" value="Retrotrans_gag"/>
    <property type="match status" value="1"/>
</dbReference>
<dbReference type="InterPro" id="IPR005162">
    <property type="entry name" value="Retrotrans_gag_dom"/>
</dbReference>
<accession>A0ABM1HE72</accession>
<gene>
    <name evidence="4" type="primary">LOC107027652</name>
</gene>
<evidence type="ECO:0000313" key="4">
    <source>
        <dbReference type="RefSeq" id="XP_015084242.1"/>
    </source>
</evidence>
<feature type="domain" description="Retrotransposon gag" evidence="2">
    <location>
        <begin position="67"/>
        <end position="141"/>
    </location>
</feature>
<proteinExistence type="predicted"/>
<feature type="region of interest" description="Disordered" evidence="1">
    <location>
        <begin position="1"/>
        <end position="32"/>
    </location>
</feature>
<keyword evidence="3" id="KW-1185">Reference proteome</keyword>
<evidence type="ECO:0000259" key="2">
    <source>
        <dbReference type="Pfam" id="PF03732"/>
    </source>
</evidence>
<reference evidence="4" key="2">
    <citation type="submission" date="2025-08" db="UniProtKB">
        <authorList>
            <consortium name="RefSeq"/>
        </authorList>
    </citation>
    <scope>IDENTIFICATION</scope>
</reference>
<organism evidence="3 4">
    <name type="scientific">Solanum pennellii</name>
    <name type="common">Tomato</name>
    <name type="synonym">Lycopersicon pennellii</name>
    <dbReference type="NCBI Taxonomy" id="28526"/>
    <lineage>
        <taxon>Eukaryota</taxon>
        <taxon>Viridiplantae</taxon>
        <taxon>Streptophyta</taxon>
        <taxon>Embryophyta</taxon>
        <taxon>Tracheophyta</taxon>
        <taxon>Spermatophyta</taxon>
        <taxon>Magnoliopsida</taxon>
        <taxon>eudicotyledons</taxon>
        <taxon>Gunneridae</taxon>
        <taxon>Pentapetalae</taxon>
        <taxon>asterids</taxon>
        <taxon>lamiids</taxon>
        <taxon>Solanales</taxon>
        <taxon>Solanaceae</taxon>
        <taxon>Solanoideae</taxon>
        <taxon>Solaneae</taxon>
        <taxon>Solanum</taxon>
        <taxon>Solanum subgen. Lycopersicon</taxon>
    </lineage>
</organism>
<reference evidence="3" key="1">
    <citation type="journal article" date="2014" name="Nat. Genet.">
        <title>The genome of the stress-tolerant wild tomato species Solanum pennellii.</title>
        <authorList>
            <person name="Bolger A."/>
            <person name="Scossa F."/>
            <person name="Bolger M.E."/>
            <person name="Lanz C."/>
            <person name="Maumus F."/>
            <person name="Tohge T."/>
            <person name="Quesneville H."/>
            <person name="Alseekh S."/>
            <person name="Sorensen I."/>
            <person name="Lichtenstein G."/>
            <person name="Fich E.A."/>
            <person name="Conte M."/>
            <person name="Keller H."/>
            <person name="Schneeberger K."/>
            <person name="Schwacke R."/>
            <person name="Ofner I."/>
            <person name="Vrebalov J."/>
            <person name="Xu Y."/>
            <person name="Osorio S."/>
            <person name="Aflitos S.A."/>
            <person name="Schijlen E."/>
            <person name="Jimenez-Gomez J.M."/>
            <person name="Ryngajllo M."/>
            <person name="Kimura S."/>
            <person name="Kumar R."/>
            <person name="Koenig D."/>
            <person name="Headland L.R."/>
            <person name="Maloof J.N."/>
            <person name="Sinha N."/>
            <person name="van Ham R.C."/>
            <person name="Lankhorst R.K."/>
            <person name="Mao L."/>
            <person name="Vogel A."/>
            <person name="Arsova B."/>
            <person name="Panstruga R."/>
            <person name="Fei Z."/>
            <person name="Rose J.K."/>
            <person name="Zamir D."/>
            <person name="Carrari F."/>
            <person name="Giovannoni J.J."/>
            <person name="Weigel D."/>
            <person name="Usadel B."/>
            <person name="Fernie A.R."/>
        </authorList>
    </citation>
    <scope>NUCLEOTIDE SEQUENCE [LARGE SCALE GENOMIC DNA]</scope>
    <source>
        <strain evidence="3">cv. LA0716</strain>
    </source>
</reference>
<dbReference type="RefSeq" id="XP_015084242.1">
    <property type="nucleotide sequence ID" value="XM_015228756.1"/>
</dbReference>
<name>A0ABM1HE72_SOLPN</name>
<dbReference type="Proteomes" id="UP000694930">
    <property type="component" value="Chromosome 8"/>
</dbReference>
<evidence type="ECO:0000313" key="3">
    <source>
        <dbReference type="Proteomes" id="UP000694930"/>
    </source>
</evidence>
<sequence length="185" mass="21475">MPPRRVYARSANARNANTVPPVEDHEGSRFCSDEPPEFLRSQIGEDPQNFIDEVKKTFKVTGNDRLDLASYQLQDVAHIWFTRWKENRGENATPMTWEYFIGAFLYKFFPREFREAKAHEFMNLRQGSMLVQEYELKFTQLFSPEVNFLPLRVDFSYDTSDGDCVGAFSSSYCWAGAELLHSPSC</sequence>
<dbReference type="GeneID" id="107027652"/>